<proteinExistence type="predicted"/>
<dbReference type="VEuPathDB" id="FungiDB:TAPDE_001516"/>
<feature type="compositionally biased region" description="Low complexity" evidence="1">
    <location>
        <begin position="42"/>
        <end position="52"/>
    </location>
</feature>
<gene>
    <name evidence="2" type="ORF">TAPDE_001516</name>
</gene>
<feature type="compositionally biased region" description="Polar residues" evidence="1">
    <location>
        <begin position="89"/>
        <end position="99"/>
    </location>
</feature>
<reference evidence="2 3" key="1">
    <citation type="journal article" date="2013" name="MBio">
        <title>Genome sequencing of the plant pathogen Taphrina deformans, the causal agent of peach leaf curl.</title>
        <authorList>
            <person name="Cisse O.H."/>
            <person name="Almeida J.M.G.C.F."/>
            <person name="Fonseca A."/>
            <person name="Kumar A.A."/>
            <person name="Salojaervi J."/>
            <person name="Overmyer K."/>
            <person name="Hauser P.M."/>
            <person name="Pagni M."/>
        </authorList>
    </citation>
    <scope>NUCLEOTIDE SEQUENCE [LARGE SCALE GENOMIC DNA]</scope>
    <source>
        <strain evidence="3">PYCC 5710 / ATCC 11124 / CBS 356.35 / IMI 108563 / JCM 9778 / NBRC 8474</strain>
    </source>
</reference>
<dbReference type="AlphaFoldDB" id="R4X868"/>
<evidence type="ECO:0000313" key="3">
    <source>
        <dbReference type="Proteomes" id="UP000013776"/>
    </source>
</evidence>
<organism evidence="2 3">
    <name type="scientific">Taphrina deformans (strain PYCC 5710 / ATCC 11124 / CBS 356.35 / IMI 108563 / JCM 9778 / NBRC 8474)</name>
    <name type="common">Peach leaf curl fungus</name>
    <name type="synonym">Lalaria deformans</name>
    <dbReference type="NCBI Taxonomy" id="1097556"/>
    <lineage>
        <taxon>Eukaryota</taxon>
        <taxon>Fungi</taxon>
        <taxon>Dikarya</taxon>
        <taxon>Ascomycota</taxon>
        <taxon>Taphrinomycotina</taxon>
        <taxon>Taphrinomycetes</taxon>
        <taxon>Taphrinales</taxon>
        <taxon>Taphrinaceae</taxon>
        <taxon>Taphrina</taxon>
    </lineage>
</organism>
<comment type="caution">
    <text evidence="2">The sequence shown here is derived from an EMBL/GenBank/DDBJ whole genome shotgun (WGS) entry which is preliminary data.</text>
</comment>
<protein>
    <submittedName>
        <fullName evidence="2">Uncharacterized protein</fullName>
    </submittedName>
</protein>
<name>R4X868_TAPDE</name>
<keyword evidence="3" id="KW-1185">Reference proteome</keyword>
<dbReference type="Proteomes" id="UP000013776">
    <property type="component" value="Unassembled WGS sequence"/>
</dbReference>
<feature type="compositionally biased region" description="Basic and acidic residues" evidence="1">
    <location>
        <begin position="27"/>
        <end position="41"/>
    </location>
</feature>
<evidence type="ECO:0000256" key="1">
    <source>
        <dbReference type="SAM" id="MobiDB-lite"/>
    </source>
</evidence>
<accession>R4X868</accession>
<dbReference type="EMBL" id="CAHR02000055">
    <property type="protein sequence ID" value="CCG81693.1"/>
    <property type="molecule type" value="Genomic_DNA"/>
</dbReference>
<evidence type="ECO:0000313" key="2">
    <source>
        <dbReference type="EMBL" id="CCG81693.1"/>
    </source>
</evidence>
<feature type="region of interest" description="Disordered" evidence="1">
    <location>
        <begin position="1"/>
        <end position="99"/>
    </location>
</feature>
<sequence>MKDDASGSEISWPESEQEEVVLPITPRTERTHDVLGKRKLESGSSEGEASHGPPRDEPQTPVNHKRIKQLETPPDTDRQRGSKGARGTVTDSPSKTAATRRTFELVSELEANEALGSLGTRLRLHIHKQDRLLDASNKSRDVLRKLLKSRDLAVAALQEKVKVYENERETHRAVALALKREIHHLETQTKGAR</sequence>